<name>A0A7E4V7T8_PANRE</name>
<proteinExistence type="predicted"/>
<dbReference type="InterPro" id="IPR000210">
    <property type="entry name" value="BTB/POZ_dom"/>
</dbReference>
<dbReference type="AlphaFoldDB" id="A0A7E4V7T8"/>
<evidence type="ECO:0000259" key="1">
    <source>
        <dbReference type="PROSITE" id="PS50097"/>
    </source>
</evidence>
<dbReference type="InterPro" id="IPR011333">
    <property type="entry name" value="SKP1/BTB/POZ_sf"/>
</dbReference>
<sequence>MPTVFEDSFGVQISSDCFDKLASGTIITSGKRAIVGFKGKRWSFSVLKANPKKGLVIIINNNSMEMRGTININYGLKMSKEFHLQRYDPDYNYDDDNVFELTGLGVYDLIEVDVTFTDYNHTYCSSKLTFTNLITDSKHYPTDIKFVVGNESIDVHRFIMSMISPVFYDKLRDKKVDHIEITVADFEAVKTAIDYCYDGNYRCLLQDSAQILRFANAYRIQPIMEKVEPIIESEMSGVGSDDFNPSYFGYFAESIWDVDKYKMKCARIYRDHAGDVGLAKSFADIDDDKLVDIVRMACSLKDEDVDPEMGFNCLDDDYRTDTLTIKDFLHFSDHFKTDAQFVIGDKVIDVHREMLCLISPVFQAAFAHDTKEARTGKIELVDFKVQTVKNVLDYIYGRRFDAYMTLPDYVGMLRFAEKYDIKLIINDIKPHLCKELAVTSFCTIAAYAWDFQETDLKAACVEFYEKNVSEMARNPEFGKLKSTTIVDIIRSASAAAEPSFPKESKTSIRQREFFEHLKAMQPKSPPEN</sequence>
<dbReference type="CDD" id="cd18186">
    <property type="entry name" value="BTB_POZ_ZBTB_KLHL-like"/>
    <property type="match status" value="2"/>
</dbReference>
<protein>
    <submittedName>
        <fullName evidence="3">BTB domain-containing protein</fullName>
    </submittedName>
</protein>
<dbReference type="SUPFAM" id="SSF54695">
    <property type="entry name" value="POZ domain"/>
    <property type="match status" value="2"/>
</dbReference>
<feature type="domain" description="BTB" evidence="1">
    <location>
        <begin position="337"/>
        <end position="404"/>
    </location>
</feature>
<organism evidence="2 3">
    <name type="scientific">Panagrellus redivivus</name>
    <name type="common">Microworm</name>
    <dbReference type="NCBI Taxonomy" id="6233"/>
    <lineage>
        <taxon>Eukaryota</taxon>
        <taxon>Metazoa</taxon>
        <taxon>Ecdysozoa</taxon>
        <taxon>Nematoda</taxon>
        <taxon>Chromadorea</taxon>
        <taxon>Rhabditida</taxon>
        <taxon>Tylenchina</taxon>
        <taxon>Panagrolaimomorpha</taxon>
        <taxon>Panagrolaimoidea</taxon>
        <taxon>Panagrolaimidae</taxon>
        <taxon>Panagrellus</taxon>
    </lineage>
</organism>
<keyword evidence="2" id="KW-1185">Reference proteome</keyword>
<dbReference type="PANTHER" id="PTHR24413">
    <property type="entry name" value="SPECKLE-TYPE POZ PROTEIN"/>
    <property type="match status" value="1"/>
</dbReference>
<evidence type="ECO:0000313" key="3">
    <source>
        <dbReference type="WBParaSite" id="Pan_g17671.t1"/>
    </source>
</evidence>
<dbReference type="CDD" id="cd14733">
    <property type="entry name" value="BACK"/>
    <property type="match status" value="1"/>
</dbReference>
<reference evidence="2" key="1">
    <citation type="journal article" date="2013" name="Genetics">
        <title>The draft genome and transcriptome of Panagrellus redivivus are shaped by the harsh demands of a free-living lifestyle.</title>
        <authorList>
            <person name="Srinivasan J."/>
            <person name="Dillman A.R."/>
            <person name="Macchietto M.G."/>
            <person name="Heikkinen L."/>
            <person name="Lakso M."/>
            <person name="Fracchia K.M."/>
            <person name="Antoshechkin I."/>
            <person name="Mortazavi A."/>
            <person name="Wong G."/>
            <person name="Sternberg P.W."/>
        </authorList>
    </citation>
    <scope>NUCLEOTIDE SEQUENCE [LARGE SCALE GENOMIC DNA]</scope>
    <source>
        <strain evidence="2">MT8872</strain>
    </source>
</reference>
<dbReference type="Gene3D" id="3.30.710.10">
    <property type="entry name" value="Potassium Channel Kv1.1, Chain A"/>
    <property type="match status" value="2"/>
</dbReference>
<feature type="domain" description="BTB" evidence="1">
    <location>
        <begin position="142"/>
        <end position="200"/>
    </location>
</feature>
<reference evidence="3" key="2">
    <citation type="submission" date="2020-10" db="UniProtKB">
        <authorList>
            <consortium name="WormBaseParasite"/>
        </authorList>
    </citation>
    <scope>IDENTIFICATION</scope>
</reference>
<dbReference type="Pfam" id="PF00651">
    <property type="entry name" value="BTB"/>
    <property type="match status" value="2"/>
</dbReference>
<accession>A0A7E4V7T8</accession>
<dbReference type="PROSITE" id="PS50097">
    <property type="entry name" value="BTB"/>
    <property type="match status" value="2"/>
</dbReference>
<dbReference type="SMART" id="SM00225">
    <property type="entry name" value="BTB"/>
    <property type="match status" value="2"/>
</dbReference>
<dbReference type="Proteomes" id="UP000492821">
    <property type="component" value="Unassembled WGS sequence"/>
</dbReference>
<evidence type="ECO:0000313" key="2">
    <source>
        <dbReference type="Proteomes" id="UP000492821"/>
    </source>
</evidence>
<dbReference type="WBParaSite" id="Pan_g17671.t1">
    <property type="protein sequence ID" value="Pan_g17671.t1"/>
    <property type="gene ID" value="Pan_g17671"/>
</dbReference>